<accession>A0A412G5N2</accession>
<keyword evidence="2" id="KW-1185">Reference proteome</keyword>
<organism evidence="1 2">
    <name type="scientific">Holdemania filiformis</name>
    <dbReference type="NCBI Taxonomy" id="61171"/>
    <lineage>
        <taxon>Bacteria</taxon>
        <taxon>Bacillati</taxon>
        <taxon>Bacillota</taxon>
        <taxon>Erysipelotrichia</taxon>
        <taxon>Erysipelotrichales</taxon>
        <taxon>Erysipelotrichaceae</taxon>
        <taxon>Holdemania</taxon>
    </lineage>
</organism>
<evidence type="ECO:0008006" key="3">
    <source>
        <dbReference type="Google" id="ProtNLM"/>
    </source>
</evidence>
<dbReference type="AlphaFoldDB" id="A0A412G5N2"/>
<dbReference type="GeneID" id="83014302"/>
<evidence type="ECO:0000313" key="2">
    <source>
        <dbReference type="Proteomes" id="UP000284178"/>
    </source>
</evidence>
<dbReference type="EMBL" id="QRUP01000002">
    <property type="protein sequence ID" value="RGR76264.1"/>
    <property type="molecule type" value="Genomic_DNA"/>
</dbReference>
<evidence type="ECO:0000313" key="1">
    <source>
        <dbReference type="EMBL" id="RGR76264.1"/>
    </source>
</evidence>
<protein>
    <recommendedName>
        <fullName evidence="3">Asparagine synthetase domain-containing protein</fullName>
    </recommendedName>
</protein>
<sequence length="611" mass="70659">MGKLIISNNKKIIEKLSKTFLNVGFSENRKYNLPPYITTFYKLNVKNDNVYCQDDFFVIVNGTAIYKNQFGYKALKFLLDDYRQLIKKYSNEEVIRKLREKLIGNYVVVIGSVKSSCCFVDETGSYAFYYSSGSDFLATQTFYHVAKNSSNKINKYAVFEKMIRGNMSAKDTYFDGVTRLLADEILELHFENNGLVVRTVKCNLNDYTCTVIDENEYIEKLKTEIEHLAMMRHALLNNSKTLMFVTGGLDSRLELSLHLKFKEEVILGYWAGNDIITNGTKEDLEISQKIAVAINAPFKFFDVSESFEECVSSAKPELFDKYGEYASVYGNNRKWLEIPELMGEEISAIGFGYFGETVRELEALDNSYFDGYTLNDFIKNIYCRNGVDKCILTDNNIYSYLETQLKRIGSGITSHEFMTKEDVLNLFNRTRFHSDTICNNYINMFCYGFSILSQKRIVDILEHMPYYMKTNAKLTLHLIKEWAPGLVDIPYFTHHHFVVYDKKHNCVREKINNQIINSVRTTVKKTPIYDAVLPIAHLLKEKKRGLSNSNKVLLVQTNKFVKETEFYNTNKSSIIIPDSNLNYDICSYAESVIDMKMIDSITIKSLNRSRK</sequence>
<dbReference type="SUPFAM" id="SSF52402">
    <property type="entry name" value="Adenine nucleotide alpha hydrolases-like"/>
    <property type="match status" value="1"/>
</dbReference>
<dbReference type="Proteomes" id="UP000284178">
    <property type="component" value="Unassembled WGS sequence"/>
</dbReference>
<reference evidence="1 2" key="1">
    <citation type="submission" date="2018-08" db="EMBL/GenBank/DDBJ databases">
        <title>A genome reference for cultivated species of the human gut microbiota.</title>
        <authorList>
            <person name="Zou Y."/>
            <person name="Xue W."/>
            <person name="Luo G."/>
        </authorList>
    </citation>
    <scope>NUCLEOTIDE SEQUENCE [LARGE SCALE GENOMIC DNA]</scope>
    <source>
        <strain evidence="1 2">AF24-29</strain>
    </source>
</reference>
<dbReference type="RefSeq" id="WP_117893296.1">
    <property type="nucleotide sequence ID" value="NZ_CABJCV010000002.1"/>
</dbReference>
<gene>
    <name evidence="1" type="ORF">DWY25_02610</name>
</gene>
<comment type="caution">
    <text evidence="1">The sequence shown here is derived from an EMBL/GenBank/DDBJ whole genome shotgun (WGS) entry which is preliminary data.</text>
</comment>
<name>A0A412G5N2_9FIRM</name>
<proteinExistence type="predicted"/>